<proteinExistence type="predicted"/>
<evidence type="ECO:0000313" key="2">
    <source>
        <dbReference type="Proteomes" id="UP001212841"/>
    </source>
</evidence>
<organism evidence="1 2">
    <name type="scientific">Rhizophlyctis rosea</name>
    <dbReference type="NCBI Taxonomy" id="64517"/>
    <lineage>
        <taxon>Eukaryota</taxon>
        <taxon>Fungi</taxon>
        <taxon>Fungi incertae sedis</taxon>
        <taxon>Chytridiomycota</taxon>
        <taxon>Chytridiomycota incertae sedis</taxon>
        <taxon>Chytridiomycetes</taxon>
        <taxon>Rhizophlyctidales</taxon>
        <taxon>Rhizophlyctidaceae</taxon>
        <taxon>Rhizophlyctis</taxon>
    </lineage>
</organism>
<feature type="non-terminal residue" evidence="1">
    <location>
        <position position="82"/>
    </location>
</feature>
<evidence type="ECO:0000313" key="1">
    <source>
        <dbReference type="EMBL" id="KAJ3026167.1"/>
    </source>
</evidence>
<dbReference type="Proteomes" id="UP001212841">
    <property type="component" value="Unassembled WGS sequence"/>
</dbReference>
<accession>A0AAD5RZC4</accession>
<reference evidence="1" key="1">
    <citation type="submission" date="2020-05" db="EMBL/GenBank/DDBJ databases">
        <title>Phylogenomic resolution of chytrid fungi.</title>
        <authorList>
            <person name="Stajich J.E."/>
            <person name="Amses K."/>
            <person name="Simmons R."/>
            <person name="Seto K."/>
            <person name="Myers J."/>
            <person name="Bonds A."/>
            <person name="Quandt C.A."/>
            <person name="Barry K."/>
            <person name="Liu P."/>
            <person name="Grigoriev I."/>
            <person name="Longcore J.E."/>
            <person name="James T.Y."/>
        </authorList>
    </citation>
    <scope>NUCLEOTIDE SEQUENCE</scope>
    <source>
        <strain evidence="1">JEL0318</strain>
    </source>
</reference>
<dbReference type="AlphaFoldDB" id="A0AAD5RZC4"/>
<keyword evidence="2" id="KW-1185">Reference proteome</keyword>
<name>A0AAD5RZC4_9FUNG</name>
<feature type="non-terminal residue" evidence="1">
    <location>
        <position position="1"/>
    </location>
</feature>
<dbReference type="EMBL" id="JADGJD010003042">
    <property type="protein sequence ID" value="KAJ3026167.1"/>
    <property type="molecule type" value="Genomic_DNA"/>
</dbReference>
<sequence>TVAKSERREGGKDVVTFSYKAFVRELVIKAEREYRGVDIDFGEGRGGVEWDKEGEGWSGVLSARGWGKVFEECNGLTALSLC</sequence>
<comment type="caution">
    <text evidence="1">The sequence shown here is derived from an EMBL/GenBank/DDBJ whole genome shotgun (WGS) entry which is preliminary data.</text>
</comment>
<protein>
    <submittedName>
        <fullName evidence="1">Uncharacterized protein</fullName>
    </submittedName>
</protein>
<gene>
    <name evidence="1" type="ORF">HK097_006510</name>
</gene>